<organism evidence="1 2">
    <name type="scientific">Musa balbisiana</name>
    <name type="common">Banana</name>
    <dbReference type="NCBI Taxonomy" id="52838"/>
    <lineage>
        <taxon>Eukaryota</taxon>
        <taxon>Viridiplantae</taxon>
        <taxon>Streptophyta</taxon>
        <taxon>Embryophyta</taxon>
        <taxon>Tracheophyta</taxon>
        <taxon>Spermatophyta</taxon>
        <taxon>Magnoliopsida</taxon>
        <taxon>Liliopsida</taxon>
        <taxon>Zingiberales</taxon>
        <taxon>Musaceae</taxon>
        <taxon>Musa</taxon>
    </lineage>
</organism>
<evidence type="ECO:0000313" key="1">
    <source>
        <dbReference type="EMBL" id="THU42812.1"/>
    </source>
</evidence>
<gene>
    <name evidence="1" type="ORF">C4D60_Mb00t13360</name>
</gene>
<name>A0A4S8I729_MUSBA</name>
<proteinExistence type="predicted"/>
<keyword evidence="2" id="KW-1185">Reference proteome</keyword>
<protein>
    <submittedName>
        <fullName evidence="1">Uncharacterized protein</fullName>
    </submittedName>
</protein>
<comment type="caution">
    <text evidence="1">The sequence shown here is derived from an EMBL/GenBank/DDBJ whole genome shotgun (WGS) entry which is preliminary data.</text>
</comment>
<accession>A0A4S8I729</accession>
<dbReference type="AlphaFoldDB" id="A0A4S8I729"/>
<sequence>MIIEKVLPNEPAYPLLHRGLTWWLDVETHLVNAQYPSMIIEKVLPNEPAYPLLHRGLTWWLDVETHLVVNSNVADKIIYLHGLINSSSHTLP</sequence>
<dbReference type="Proteomes" id="UP000317650">
    <property type="component" value="Unassembled WGS sequence"/>
</dbReference>
<dbReference type="EMBL" id="PYDT01000388">
    <property type="protein sequence ID" value="THU42812.1"/>
    <property type="molecule type" value="Genomic_DNA"/>
</dbReference>
<reference evidence="1 2" key="1">
    <citation type="journal article" date="2019" name="Nat. Plants">
        <title>Genome sequencing of Musa balbisiana reveals subgenome evolution and function divergence in polyploid bananas.</title>
        <authorList>
            <person name="Yao X."/>
        </authorList>
    </citation>
    <scope>NUCLEOTIDE SEQUENCE [LARGE SCALE GENOMIC DNA]</scope>
    <source>
        <strain evidence="2">cv. DH-PKW</strain>
        <tissue evidence="1">Leaves</tissue>
    </source>
</reference>
<evidence type="ECO:0000313" key="2">
    <source>
        <dbReference type="Proteomes" id="UP000317650"/>
    </source>
</evidence>